<dbReference type="GO" id="GO:0003697">
    <property type="term" value="F:single-stranded DNA binding"/>
    <property type="evidence" value="ECO:0007669"/>
    <property type="project" value="TreeGrafter"/>
</dbReference>
<dbReference type="GO" id="GO:0005815">
    <property type="term" value="C:microtubule organizing center"/>
    <property type="evidence" value="ECO:0007669"/>
    <property type="project" value="TreeGrafter"/>
</dbReference>
<dbReference type="GO" id="GO:0005657">
    <property type="term" value="C:replication fork"/>
    <property type="evidence" value="ECO:0007669"/>
    <property type="project" value="TreeGrafter"/>
</dbReference>
<dbReference type="InterPro" id="IPR051988">
    <property type="entry name" value="HRR_RAD51_Paralog"/>
</dbReference>
<evidence type="ECO:0000313" key="5">
    <source>
        <dbReference type="Proteomes" id="UP000242875"/>
    </source>
</evidence>
<evidence type="ECO:0000256" key="1">
    <source>
        <dbReference type="ARBA" id="ARBA00004123"/>
    </source>
</evidence>
<keyword evidence="5" id="KW-1185">Reference proteome</keyword>
<dbReference type="GO" id="GO:0000400">
    <property type="term" value="F:four-way junction DNA binding"/>
    <property type="evidence" value="ECO:0007669"/>
    <property type="project" value="TreeGrafter"/>
</dbReference>
<protein>
    <recommendedName>
        <fullName evidence="3">RecA family profile 1 domain-containing protein</fullName>
    </recommendedName>
</protein>
<comment type="caution">
    <text evidence="4">The sequence shown here is derived from an EMBL/GenBank/DDBJ whole genome shotgun (WGS) entry which is preliminary data.</text>
</comment>
<dbReference type="GO" id="GO:0033063">
    <property type="term" value="C:Rad51B-Rad51C-Rad51D-XRCC2 complex"/>
    <property type="evidence" value="ECO:0007669"/>
    <property type="project" value="TreeGrafter"/>
</dbReference>
<organism evidence="4 5">
    <name type="scientific">Bifiguratus adelaidae</name>
    <dbReference type="NCBI Taxonomy" id="1938954"/>
    <lineage>
        <taxon>Eukaryota</taxon>
        <taxon>Fungi</taxon>
        <taxon>Fungi incertae sedis</taxon>
        <taxon>Mucoromycota</taxon>
        <taxon>Mucoromycotina</taxon>
        <taxon>Endogonomycetes</taxon>
        <taxon>Endogonales</taxon>
        <taxon>Endogonales incertae sedis</taxon>
        <taxon>Bifiguratus</taxon>
    </lineage>
</organism>
<dbReference type="GO" id="GO:0000723">
    <property type="term" value="P:telomere maintenance"/>
    <property type="evidence" value="ECO:0007669"/>
    <property type="project" value="TreeGrafter"/>
</dbReference>
<dbReference type="InterPro" id="IPR013632">
    <property type="entry name" value="Rad51_C"/>
</dbReference>
<dbReference type="GO" id="GO:0000724">
    <property type="term" value="P:double-strand break repair via homologous recombination"/>
    <property type="evidence" value="ECO:0007669"/>
    <property type="project" value="TreeGrafter"/>
</dbReference>
<dbReference type="GO" id="GO:0140664">
    <property type="term" value="F:ATP-dependent DNA damage sensor activity"/>
    <property type="evidence" value="ECO:0007669"/>
    <property type="project" value="InterPro"/>
</dbReference>
<proteinExistence type="predicted"/>
<dbReference type="EMBL" id="MVBO01000144">
    <property type="protein sequence ID" value="OZJ02547.1"/>
    <property type="molecule type" value="Genomic_DNA"/>
</dbReference>
<dbReference type="GO" id="GO:0005524">
    <property type="term" value="F:ATP binding"/>
    <property type="evidence" value="ECO:0007669"/>
    <property type="project" value="InterPro"/>
</dbReference>
<dbReference type="InterPro" id="IPR027417">
    <property type="entry name" value="P-loop_NTPase"/>
</dbReference>
<evidence type="ECO:0000313" key="4">
    <source>
        <dbReference type="EMBL" id="OZJ02547.1"/>
    </source>
</evidence>
<dbReference type="OrthoDB" id="336321at2759"/>
<dbReference type="Pfam" id="PF08423">
    <property type="entry name" value="Rad51"/>
    <property type="match status" value="1"/>
</dbReference>
<dbReference type="InterPro" id="IPR020588">
    <property type="entry name" value="RecA_ATP-bd"/>
</dbReference>
<name>A0A261XW16_9FUNG</name>
<reference evidence="4 5" key="1">
    <citation type="journal article" date="2017" name="Mycologia">
        <title>Bifiguratus adelaidae, gen. et sp. nov., a new member of Mucoromycotina in endophytic and soil-dwelling habitats.</title>
        <authorList>
            <person name="Torres-Cruz T.J."/>
            <person name="Billingsley Tobias T.L."/>
            <person name="Almatruk M."/>
            <person name="Hesse C."/>
            <person name="Kuske C.R."/>
            <person name="Desiro A."/>
            <person name="Benucci G.M."/>
            <person name="Bonito G."/>
            <person name="Stajich J.E."/>
            <person name="Dunlap C."/>
            <person name="Arnold A.E."/>
            <person name="Porras-Alfaro A."/>
        </authorList>
    </citation>
    <scope>NUCLEOTIDE SEQUENCE [LARGE SCALE GENOMIC DNA]</scope>
    <source>
        <strain evidence="4 5">AZ0501</strain>
    </source>
</reference>
<evidence type="ECO:0000259" key="3">
    <source>
        <dbReference type="PROSITE" id="PS50162"/>
    </source>
</evidence>
<evidence type="ECO:0000256" key="2">
    <source>
        <dbReference type="ARBA" id="ARBA00023242"/>
    </source>
</evidence>
<dbReference type="Gene3D" id="3.40.50.300">
    <property type="entry name" value="P-loop containing nucleotide triphosphate hydrolases"/>
    <property type="match status" value="1"/>
</dbReference>
<dbReference type="SUPFAM" id="SSF52540">
    <property type="entry name" value="P-loop containing nucleoside triphosphate hydrolases"/>
    <property type="match status" value="1"/>
</dbReference>
<dbReference type="PANTHER" id="PTHR46457:SF1">
    <property type="entry name" value="DNA REPAIR PROTEIN RAD51 HOMOLOG 4"/>
    <property type="match status" value="1"/>
</dbReference>
<accession>A0A261XW16</accession>
<dbReference type="PROSITE" id="PS50162">
    <property type="entry name" value="RECA_2"/>
    <property type="match status" value="1"/>
</dbReference>
<gene>
    <name evidence="4" type="ORF">BZG36_04507</name>
</gene>
<feature type="domain" description="RecA family profile 1" evidence="3">
    <location>
        <begin position="85"/>
        <end position="271"/>
    </location>
</feature>
<comment type="subcellular location">
    <subcellularLocation>
        <location evidence="1">Nucleus</location>
    </subcellularLocation>
</comment>
<dbReference type="Proteomes" id="UP000242875">
    <property type="component" value="Unassembled WGS sequence"/>
</dbReference>
<dbReference type="AlphaFoldDB" id="A0A261XW16"/>
<keyword evidence="2" id="KW-0539">Nucleus</keyword>
<dbReference type="GO" id="GO:0007131">
    <property type="term" value="P:reciprocal meiotic recombination"/>
    <property type="evidence" value="ECO:0007669"/>
    <property type="project" value="TreeGrafter"/>
</dbReference>
<sequence length="355" mass="39395">MSFQLERIAEDCDPLRSFYTDSLLAALRKVSIANAQELLLWSVDDLVQQTGLSRPLIKAFKADVARHLTPLASNGWDLYQYASITQRTHSSGIKAVDELLHGGFCTQELSELSGPSCGGKTSLCLSTIVHLLLSDPVATIIVLDTTGSFDAAHVVELLQHSAKSVNPCINVNDHLEISRLLNRVRTLELYDIETAFAVIEGLVTESVEEDEDHNFNENLELLVFDSFSVLFTPLLSSTQGQGHALMLSLARKLKRLAIDKNIAVLLTTTAVHAHAAQVSNQHSYFNTTFSRPALGASWTFCKDLLVYIQRKADLEQNQPELQSNRLIRRHVAMGRVAEVMTSRRFQSGGWCLYDA</sequence>
<dbReference type="PANTHER" id="PTHR46457">
    <property type="entry name" value="DNA REPAIR PROTEIN RAD51 HOMOLOG 4"/>
    <property type="match status" value="1"/>
</dbReference>
<dbReference type="GO" id="GO:0042148">
    <property type="term" value="P:DNA strand invasion"/>
    <property type="evidence" value="ECO:0007669"/>
    <property type="project" value="TreeGrafter"/>
</dbReference>